<evidence type="ECO:0000313" key="2">
    <source>
        <dbReference type="EMBL" id="PTQ57246.1"/>
    </source>
</evidence>
<dbReference type="SUPFAM" id="SSF50129">
    <property type="entry name" value="GroES-like"/>
    <property type="match status" value="1"/>
</dbReference>
<dbReference type="GO" id="GO:0016491">
    <property type="term" value="F:oxidoreductase activity"/>
    <property type="evidence" value="ECO:0007669"/>
    <property type="project" value="InterPro"/>
</dbReference>
<evidence type="ECO:0000259" key="1">
    <source>
        <dbReference type="SMART" id="SM00829"/>
    </source>
</evidence>
<dbReference type="Gene3D" id="3.90.180.10">
    <property type="entry name" value="Medium-chain alcohol dehydrogenases, catalytic domain"/>
    <property type="match status" value="1"/>
</dbReference>
<dbReference type="InterPro" id="IPR013154">
    <property type="entry name" value="ADH-like_N"/>
</dbReference>
<gene>
    <name evidence="2" type="ORF">BSOLF_2011</name>
</gene>
<dbReference type="SMART" id="SM00829">
    <property type="entry name" value="PKS_ER"/>
    <property type="match status" value="1"/>
</dbReference>
<dbReference type="InterPro" id="IPR052711">
    <property type="entry name" value="Zinc_ADH-like"/>
</dbReference>
<sequence length="335" mass="35808">MTTMKAWVFERVGIFGLVMKDVAIPEVGPGQVRVKLYASALNHRDLYFVEGRSKADPGAILGSDGAGWIDAVGEGVTRVRVGDPVLIVPSLGWPYASSAPPHTFRILGVPDPGTFAEMIVLPEENVLPKPPYLSFEEAAALPLSALTAYRALITRAKLTSGETVLIPGIGGAVAQHALMIAHTLGATVFVTSRDPEKGKRAKELGARDVFSTNDDFAQSVLQTTGGAGVDVVVETVGGVTFPTSLKALKKGGRLVTFAAGYGNTVELDIRSFFYGQYTLLGTTMGSTEEMQAMLTFYTLHGLRPIIDQVYPATALHEAITRLAEGRTFGKLVLKW</sequence>
<accession>A0A2R6Y3I8</accession>
<dbReference type="InterPro" id="IPR036291">
    <property type="entry name" value="NAD(P)-bd_dom_sf"/>
</dbReference>
<feature type="domain" description="Enoyl reductase (ER)" evidence="1">
    <location>
        <begin position="13"/>
        <end position="333"/>
    </location>
</feature>
<protein>
    <submittedName>
        <fullName evidence="2">Alcohol dehydrogenase</fullName>
    </submittedName>
</protein>
<dbReference type="InterPro" id="IPR011032">
    <property type="entry name" value="GroES-like_sf"/>
</dbReference>
<dbReference type="PANTHER" id="PTHR45033:SF3">
    <property type="entry name" value="DEHYDROGENASE, PUTATIVE (AFU_ORTHOLOGUE AFUA_2G13270)-RELATED"/>
    <property type="match status" value="1"/>
</dbReference>
<evidence type="ECO:0000313" key="3">
    <source>
        <dbReference type="Proteomes" id="UP000244338"/>
    </source>
</evidence>
<reference evidence="3" key="1">
    <citation type="journal article" date="2018" name="Sci. Rep.">
        <title>Lignite coal burning seam in the remote Altai Mountains harbors a hydrogen-driven thermophilic microbial community.</title>
        <authorList>
            <person name="Kadnikov V.V."/>
            <person name="Mardanov A.V."/>
            <person name="Ivasenko D.A."/>
            <person name="Antsiferov D.V."/>
            <person name="Beletsky A.V."/>
            <person name="Karnachuk O.V."/>
            <person name="Ravin N.V."/>
        </authorList>
    </citation>
    <scope>NUCLEOTIDE SEQUENCE [LARGE SCALE GENOMIC DNA]</scope>
</reference>
<dbReference type="Pfam" id="PF08240">
    <property type="entry name" value="ADH_N"/>
    <property type="match status" value="1"/>
</dbReference>
<proteinExistence type="predicted"/>
<name>A0A2R6Y3I8_9BACL</name>
<comment type="caution">
    <text evidence="2">The sequence shown here is derived from an EMBL/GenBank/DDBJ whole genome shotgun (WGS) entry which is preliminary data.</text>
</comment>
<dbReference type="EMBL" id="PEBX01000010">
    <property type="protein sequence ID" value="PTQ57246.1"/>
    <property type="molecule type" value="Genomic_DNA"/>
</dbReference>
<organism evidence="2 3">
    <name type="scientific">Candidatus Carbonibacillus altaicus</name>
    <dbReference type="NCBI Taxonomy" id="2163959"/>
    <lineage>
        <taxon>Bacteria</taxon>
        <taxon>Bacillati</taxon>
        <taxon>Bacillota</taxon>
        <taxon>Bacilli</taxon>
        <taxon>Bacillales</taxon>
        <taxon>Candidatus Carbonibacillus</taxon>
    </lineage>
</organism>
<dbReference type="InterPro" id="IPR020843">
    <property type="entry name" value="ER"/>
</dbReference>
<dbReference type="Gene3D" id="3.40.50.720">
    <property type="entry name" value="NAD(P)-binding Rossmann-like Domain"/>
    <property type="match status" value="1"/>
</dbReference>
<dbReference type="SUPFAM" id="SSF51735">
    <property type="entry name" value="NAD(P)-binding Rossmann-fold domains"/>
    <property type="match status" value="1"/>
</dbReference>
<dbReference type="InterPro" id="IPR013149">
    <property type="entry name" value="ADH-like_C"/>
</dbReference>
<dbReference type="Pfam" id="PF00107">
    <property type="entry name" value="ADH_zinc_N"/>
    <property type="match status" value="1"/>
</dbReference>
<dbReference type="AlphaFoldDB" id="A0A2R6Y3I8"/>
<dbReference type="PANTHER" id="PTHR45033">
    <property type="match status" value="1"/>
</dbReference>
<dbReference type="Proteomes" id="UP000244338">
    <property type="component" value="Unassembled WGS sequence"/>
</dbReference>